<proteinExistence type="predicted"/>
<organism evidence="1 2">
    <name type="scientific">Thiohalomonas denitrificans</name>
    <dbReference type="NCBI Taxonomy" id="415747"/>
    <lineage>
        <taxon>Bacteria</taxon>
        <taxon>Pseudomonadati</taxon>
        <taxon>Pseudomonadota</taxon>
        <taxon>Gammaproteobacteria</taxon>
        <taxon>Thiohalomonadales</taxon>
        <taxon>Thiohalomonadaceae</taxon>
        <taxon>Thiohalomonas</taxon>
    </lineage>
</organism>
<dbReference type="OrthoDB" id="952780at2"/>
<dbReference type="RefSeq" id="WP_092997858.1">
    <property type="nucleotide sequence ID" value="NZ_FMWD01000008.1"/>
</dbReference>
<reference evidence="1 2" key="1">
    <citation type="submission" date="2016-10" db="EMBL/GenBank/DDBJ databases">
        <authorList>
            <person name="de Groot N.N."/>
        </authorList>
    </citation>
    <scope>NUCLEOTIDE SEQUENCE [LARGE SCALE GENOMIC DNA]</scope>
    <source>
        <strain evidence="1 2">HLD2</strain>
    </source>
</reference>
<gene>
    <name evidence="1" type="ORF">SAMN03097708_02568</name>
</gene>
<sequence length="135" mass="15607">METDRMFWEQMERRWLPENDDLERDAVQSVLIHLRRRISQEEAEHLFAQLPPPIGSLSLEPSILQQEIEGKRPVDTLDASEFIHAVGSELEVPDDVAEQATEAVFGAVKRVLPIEETNHIAWLMPTDLREVWLRA</sequence>
<dbReference type="InterPro" id="IPR018727">
    <property type="entry name" value="DUF2267"/>
</dbReference>
<protein>
    <submittedName>
        <fullName evidence="1">Uncharacterized conserved protein, DUF2267 family</fullName>
    </submittedName>
</protein>
<evidence type="ECO:0000313" key="1">
    <source>
        <dbReference type="EMBL" id="SCZ64123.1"/>
    </source>
</evidence>
<dbReference type="Proteomes" id="UP000199648">
    <property type="component" value="Unassembled WGS sequence"/>
</dbReference>
<name>A0A1G5QQL3_9GAMM</name>
<accession>A0A1G5QQL3</accession>
<dbReference type="EMBL" id="FMWD01000008">
    <property type="protein sequence ID" value="SCZ64123.1"/>
    <property type="molecule type" value="Genomic_DNA"/>
</dbReference>
<dbReference type="AlphaFoldDB" id="A0A1G5QQL3"/>
<dbReference type="Gene3D" id="1.10.490.110">
    <property type="entry name" value="Uncharacterized conserved protein DUF2267"/>
    <property type="match status" value="1"/>
</dbReference>
<dbReference type="Pfam" id="PF10025">
    <property type="entry name" value="DUF2267"/>
    <property type="match status" value="1"/>
</dbReference>
<keyword evidence="2" id="KW-1185">Reference proteome</keyword>
<evidence type="ECO:0000313" key="2">
    <source>
        <dbReference type="Proteomes" id="UP000199648"/>
    </source>
</evidence>
<dbReference type="InterPro" id="IPR038282">
    <property type="entry name" value="DUF2267_sf"/>
</dbReference>